<feature type="domain" description="UspA" evidence="4">
    <location>
        <begin position="7"/>
        <end position="145"/>
    </location>
</feature>
<dbReference type="PANTHER" id="PTHR46268:SF27">
    <property type="entry name" value="UNIVERSAL STRESS PROTEIN RV2623"/>
    <property type="match status" value="1"/>
</dbReference>
<keyword evidence="6" id="KW-1185">Reference proteome</keyword>
<evidence type="ECO:0000259" key="4">
    <source>
        <dbReference type="Pfam" id="PF00582"/>
    </source>
</evidence>
<evidence type="ECO:0000313" key="5">
    <source>
        <dbReference type="EMBL" id="QNG51389.1"/>
    </source>
</evidence>
<dbReference type="PANTHER" id="PTHR46268">
    <property type="entry name" value="STRESS RESPONSE PROTEIN NHAX"/>
    <property type="match status" value="1"/>
</dbReference>
<dbReference type="InterPro" id="IPR006015">
    <property type="entry name" value="Universal_stress_UspA"/>
</dbReference>
<protein>
    <submittedName>
        <fullName evidence="5">Universal stress protein</fullName>
    </submittedName>
</protein>
<dbReference type="PRINTS" id="PR01438">
    <property type="entry name" value="UNVRSLSTRESS"/>
</dbReference>
<dbReference type="SUPFAM" id="SSF52402">
    <property type="entry name" value="Adenine nucleotide alpha hydrolases-like"/>
    <property type="match status" value="2"/>
</dbReference>
<evidence type="ECO:0000256" key="1">
    <source>
        <dbReference type="ARBA" id="ARBA00008791"/>
    </source>
</evidence>
<proteinExistence type="inferred from homology"/>
<dbReference type="Proteomes" id="UP000515728">
    <property type="component" value="Chromosome"/>
</dbReference>
<organism evidence="5 6">
    <name type="scientific">Pseudonocardia petroleophila</name>
    <dbReference type="NCBI Taxonomy" id="37331"/>
    <lineage>
        <taxon>Bacteria</taxon>
        <taxon>Bacillati</taxon>
        <taxon>Actinomycetota</taxon>
        <taxon>Actinomycetes</taxon>
        <taxon>Pseudonocardiales</taxon>
        <taxon>Pseudonocardiaceae</taxon>
        <taxon>Pseudonocardia</taxon>
    </lineage>
</organism>
<accession>A0A7G7MF28</accession>
<dbReference type="Pfam" id="PF00582">
    <property type="entry name" value="Usp"/>
    <property type="match status" value="2"/>
</dbReference>
<evidence type="ECO:0000256" key="3">
    <source>
        <dbReference type="ARBA" id="ARBA00022840"/>
    </source>
</evidence>
<name>A0A7G7MF28_9PSEU</name>
<dbReference type="AlphaFoldDB" id="A0A7G7MF28"/>
<dbReference type="InterPro" id="IPR006016">
    <property type="entry name" value="UspA"/>
</dbReference>
<reference evidence="5 6" key="1">
    <citation type="submission" date="2020-08" db="EMBL/GenBank/DDBJ databases">
        <authorList>
            <person name="Mo P."/>
        </authorList>
    </citation>
    <scope>NUCLEOTIDE SEQUENCE [LARGE SCALE GENOMIC DNA]</scope>
    <source>
        <strain evidence="5 6">CGMCC 4.1532</strain>
    </source>
</reference>
<evidence type="ECO:0000256" key="2">
    <source>
        <dbReference type="ARBA" id="ARBA00022741"/>
    </source>
</evidence>
<dbReference type="KEGG" id="ppel:H6H00_25120"/>
<dbReference type="RefSeq" id="WP_185718144.1">
    <property type="nucleotide sequence ID" value="NZ_BAAAWI010000001.1"/>
</dbReference>
<sequence>MSTSRSRTVVVGIDGSQSALEAARWAADEASRRHLRLRLVYAFGWTTELVVGHPGLGERRRDIMLEHARRDLAAAEAVAVEHAPGLAVERELVVGYPIGVLVTESRRADLVVVGDRGLSRIGGLLLGSVAMALAAHGACPVVVVRGAGQELPASAPVVVGIDGSPVSEAALAFAYEEASLRGAPLVAVHTWMDLVADPVIAPLLDWEAIEVDERVVLGERLAGWAEKYPDVPVRRVVTRDGPAHALLKEAVGARLLVVGSRGRGGFAGIVLGSVGHALLHRSPCPVAVVRPEEPGEGAGPDGPQTAAR</sequence>
<dbReference type="EMBL" id="CP060131">
    <property type="protein sequence ID" value="QNG51389.1"/>
    <property type="molecule type" value="Genomic_DNA"/>
</dbReference>
<keyword evidence="2" id="KW-0547">Nucleotide-binding</keyword>
<keyword evidence="3" id="KW-0067">ATP-binding</keyword>
<comment type="similarity">
    <text evidence="1">Belongs to the universal stress protein A family.</text>
</comment>
<dbReference type="Gene3D" id="3.40.50.620">
    <property type="entry name" value="HUPs"/>
    <property type="match status" value="2"/>
</dbReference>
<gene>
    <name evidence="5" type="ORF">H6H00_25120</name>
</gene>
<dbReference type="InterPro" id="IPR014729">
    <property type="entry name" value="Rossmann-like_a/b/a_fold"/>
</dbReference>
<feature type="domain" description="UspA" evidence="4">
    <location>
        <begin position="157"/>
        <end position="290"/>
    </location>
</feature>
<dbReference type="GO" id="GO:0005524">
    <property type="term" value="F:ATP binding"/>
    <property type="evidence" value="ECO:0007669"/>
    <property type="project" value="UniProtKB-KW"/>
</dbReference>
<evidence type="ECO:0000313" key="6">
    <source>
        <dbReference type="Proteomes" id="UP000515728"/>
    </source>
</evidence>